<keyword evidence="2" id="KW-0413">Isomerase</keyword>
<dbReference type="AlphaFoldDB" id="A0A3D9HK16"/>
<accession>A0A3D9HK16</accession>
<dbReference type="Pfam" id="PF07883">
    <property type="entry name" value="Cupin_2"/>
    <property type="match status" value="1"/>
</dbReference>
<sequence length="133" mass="14718">MKKAQVVSIEKILQGVTFLPDRKPGMTGKGVEGAFATLGEYRDGGIFVGHYAGLSEWERHPADEIVMVLEGQTTLFILEGEDEKPNILNEKEMIVVPEGTWHRFETPKGVKILSVTPQPTDHRISHPLDPAAD</sequence>
<organism evidence="2 3">
    <name type="scientific">Aestuariispira insulae</name>
    <dbReference type="NCBI Taxonomy" id="1461337"/>
    <lineage>
        <taxon>Bacteria</taxon>
        <taxon>Pseudomonadati</taxon>
        <taxon>Pseudomonadota</taxon>
        <taxon>Alphaproteobacteria</taxon>
        <taxon>Rhodospirillales</taxon>
        <taxon>Kiloniellaceae</taxon>
        <taxon>Aestuariispira</taxon>
    </lineage>
</organism>
<dbReference type="InterPro" id="IPR013096">
    <property type="entry name" value="Cupin_2"/>
</dbReference>
<reference evidence="2 3" key="1">
    <citation type="submission" date="2018-07" db="EMBL/GenBank/DDBJ databases">
        <title>Genomic Encyclopedia of Type Strains, Phase III (KMG-III): the genomes of soil and plant-associated and newly described type strains.</title>
        <authorList>
            <person name="Whitman W."/>
        </authorList>
    </citation>
    <scope>NUCLEOTIDE SEQUENCE [LARGE SCALE GENOMIC DNA]</scope>
    <source>
        <strain evidence="2 3">CECT 8488</strain>
    </source>
</reference>
<evidence type="ECO:0000313" key="2">
    <source>
        <dbReference type="EMBL" id="RED49818.1"/>
    </source>
</evidence>
<evidence type="ECO:0000313" key="3">
    <source>
        <dbReference type="Proteomes" id="UP000256845"/>
    </source>
</evidence>
<dbReference type="InterPro" id="IPR011051">
    <property type="entry name" value="RmlC_Cupin_sf"/>
</dbReference>
<evidence type="ECO:0000259" key="1">
    <source>
        <dbReference type="Pfam" id="PF07883"/>
    </source>
</evidence>
<dbReference type="InterPro" id="IPR014710">
    <property type="entry name" value="RmlC-like_jellyroll"/>
</dbReference>
<protein>
    <submittedName>
        <fullName evidence="2">Mannose-6-phosphate isomerase-like protein (Cupin superfamily)</fullName>
    </submittedName>
</protein>
<dbReference type="EMBL" id="QRDW01000005">
    <property type="protein sequence ID" value="RED49818.1"/>
    <property type="molecule type" value="Genomic_DNA"/>
</dbReference>
<dbReference type="SUPFAM" id="SSF51182">
    <property type="entry name" value="RmlC-like cupins"/>
    <property type="match status" value="1"/>
</dbReference>
<feature type="domain" description="Cupin type-2" evidence="1">
    <location>
        <begin position="55"/>
        <end position="115"/>
    </location>
</feature>
<keyword evidence="3" id="KW-1185">Reference proteome</keyword>
<dbReference type="Gene3D" id="2.60.120.10">
    <property type="entry name" value="Jelly Rolls"/>
    <property type="match status" value="1"/>
</dbReference>
<proteinExistence type="predicted"/>
<dbReference type="RefSeq" id="WP_218044675.1">
    <property type="nucleotide sequence ID" value="NZ_QRDW01000005.1"/>
</dbReference>
<name>A0A3D9HK16_9PROT</name>
<dbReference type="GO" id="GO:0016853">
    <property type="term" value="F:isomerase activity"/>
    <property type="evidence" value="ECO:0007669"/>
    <property type="project" value="UniProtKB-KW"/>
</dbReference>
<comment type="caution">
    <text evidence="2">The sequence shown here is derived from an EMBL/GenBank/DDBJ whole genome shotgun (WGS) entry which is preliminary data.</text>
</comment>
<dbReference type="Proteomes" id="UP000256845">
    <property type="component" value="Unassembled WGS sequence"/>
</dbReference>
<gene>
    <name evidence="2" type="ORF">DFP90_105190</name>
</gene>